<dbReference type="InterPro" id="IPR028163">
    <property type="entry name" value="HAUS_6_N"/>
</dbReference>
<name>A0A9J6CC74_POLVA</name>
<dbReference type="GO" id="GO:0070652">
    <property type="term" value="C:HAUS complex"/>
    <property type="evidence" value="ECO:0007669"/>
    <property type="project" value="InterPro"/>
</dbReference>
<organism evidence="4 5">
    <name type="scientific">Polypedilum vanderplanki</name>
    <name type="common">Sleeping chironomid midge</name>
    <dbReference type="NCBI Taxonomy" id="319348"/>
    <lineage>
        <taxon>Eukaryota</taxon>
        <taxon>Metazoa</taxon>
        <taxon>Ecdysozoa</taxon>
        <taxon>Arthropoda</taxon>
        <taxon>Hexapoda</taxon>
        <taxon>Insecta</taxon>
        <taxon>Pterygota</taxon>
        <taxon>Neoptera</taxon>
        <taxon>Endopterygota</taxon>
        <taxon>Diptera</taxon>
        <taxon>Nematocera</taxon>
        <taxon>Chironomoidea</taxon>
        <taxon>Chironomidae</taxon>
        <taxon>Chironominae</taxon>
        <taxon>Polypedilum</taxon>
        <taxon>Polypedilum</taxon>
    </lineage>
</organism>
<accession>A0A9J6CC74</accession>
<feature type="coiled-coil region" evidence="1">
    <location>
        <begin position="153"/>
        <end position="183"/>
    </location>
</feature>
<feature type="coiled-coil region" evidence="1">
    <location>
        <begin position="535"/>
        <end position="562"/>
    </location>
</feature>
<proteinExistence type="predicted"/>
<evidence type="ECO:0000313" key="5">
    <source>
        <dbReference type="Proteomes" id="UP001107558"/>
    </source>
</evidence>
<feature type="region of interest" description="Disordered" evidence="2">
    <location>
        <begin position="426"/>
        <end position="449"/>
    </location>
</feature>
<keyword evidence="1" id="KW-0175">Coiled coil</keyword>
<evidence type="ECO:0000313" key="4">
    <source>
        <dbReference type="EMBL" id="KAG5679761.1"/>
    </source>
</evidence>
<dbReference type="Pfam" id="PF14661">
    <property type="entry name" value="HAUS6_N"/>
    <property type="match status" value="1"/>
</dbReference>
<dbReference type="AlphaFoldDB" id="A0A9J6CC74"/>
<dbReference type="OrthoDB" id="5575722at2759"/>
<reference evidence="4" key="1">
    <citation type="submission" date="2021-03" db="EMBL/GenBank/DDBJ databases">
        <title>Chromosome level genome of the anhydrobiotic midge Polypedilum vanderplanki.</title>
        <authorList>
            <person name="Yoshida Y."/>
            <person name="Kikawada T."/>
            <person name="Gusev O."/>
        </authorList>
    </citation>
    <scope>NUCLEOTIDE SEQUENCE</scope>
    <source>
        <strain evidence="4">NIAS01</strain>
        <tissue evidence="4">Whole body or cell culture</tissue>
    </source>
</reference>
<dbReference type="GO" id="GO:0008017">
    <property type="term" value="F:microtubule binding"/>
    <property type="evidence" value="ECO:0007669"/>
    <property type="project" value="TreeGrafter"/>
</dbReference>
<evidence type="ECO:0000256" key="2">
    <source>
        <dbReference type="SAM" id="MobiDB-lite"/>
    </source>
</evidence>
<dbReference type="EMBL" id="JADBJN010000001">
    <property type="protein sequence ID" value="KAG5679761.1"/>
    <property type="molecule type" value="Genomic_DNA"/>
</dbReference>
<gene>
    <name evidence="4" type="ORF">PVAND_009301</name>
</gene>
<dbReference type="InterPro" id="IPR026797">
    <property type="entry name" value="HAUS_6"/>
</dbReference>
<protein>
    <recommendedName>
        <fullName evidence="3">HAUS augmin-like complex subunit 6 N-terminal domain-containing protein</fullName>
    </recommendedName>
</protein>
<dbReference type="PANTHER" id="PTHR16151">
    <property type="entry name" value="HAUS AUGMIN-LIKE COMPLEX SUBUNIT 6"/>
    <property type="match status" value="1"/>
</dbReference>
<dbReference type="GO" id="GO:0051225">
    <property type="term" value="P:spindle assembly"/>
    <property type="evidence" value="ECO:0007669"/>
    <property type="project" value="InterPro"/>
</dbReference>
<dbReference type="PANTHER" id="PTHR16151:SF2">
    <property type="entry name" value="HAUS AUGMIN-LIKE COMPLEX SUBUNIT 6"/>
    <property type="match status" value="1"/>
</dbReference>
<evidence type="ECO:0000259" key="3">
    <source>
        <dbReference type="Pfam" id="PF14661"/>
    </source>
</evidence>
<dbReference type="Proteomes" id="UP001107558">
    <property type="component" value="Chromosome 1"/>
</dbReference>
<keyword evidence="5" id="KW-1185">Reference proteome</keyword>
<feature type="coiled-coil region" evidence="1">
    <location>
        <begin position="320"/>
        <end position="347"/>
    </location>
</feature>
<evidence type="ECO:0000256" key="1">
    <source>
        <dbReference type="SAM" id="Coils"/>
    </source>
</evidence>
<comment type="caution">
    <text evidence="4">The sequence shown here is derived from an EMBL/GenBank/DDBJ whole genome shotgun (WGS) entry which is preliminary data.</text>
</comment>
<feature type="domain" description="HAUS augmin-like complex subunit 6 N-terminal" evidence="3">
    <location>
        <begin position="11"/>
        <end position="217"/>
    </location>
</feature>
<dbReference type="GO" id="GO:1990498">
    <property type="term" value="C:mitotic spindle microtubule"/>
    <property type="evidence" value="ECO:0007669"/>
    <property type="project" value="TreeGrafter"/>
</dbReference>
<sequence length="661" mass="76722">MSIEEKLSKCILYNLKILKKLVRSSEQLDEILTEGIFLKSNTQTFIQVTYYLFNIIDAKEFRKQFYWPICDKKSENSYRTSSVEMINMLIDKHSLQQEKIKQVTVVHPSGKKFMSLMLDLILIAIKEVMRRKKYSSSKSMDINEVMAVATTINQVENDIMNSLRSELRKIKEKTQEAQEVLAKIYAGEIEFEKMIESWHSFNITRLNTIKENNEKVKEVYKSAKLLQQKAEDKLSDKKFSVSKPSASEMEKISEFYQQFNEHEHGNKFSILSLITYLKPTLPIILNYVNNFSYDQAEVSDEEMKIINLKLAEIEKLDAVISKMKERENFVKEKILKLKEEKEQQQLEEDMSITDENEEKIIKDAEEQEALRHLLSLCYDFDTSKNCVTSVALKRNRLAFAENDDEHIVDRSIILNQTKQFIDLKINNRSRNEEMGPPQKLPQPQKNRRRRDAMQLLEQAITTNKKLDMNSTKYGNHKVVYSTPLSSTLVSPDLIHHHRANLDFSMISSISTICETPVTSLKTPNINVPKVVNENVQSLNHDVMKARDEIENFCNENHKSKENQKSVMVVSLEKAFGEDITNLQQQMPMSSSPLTLPKILITSEDETLKNVSSFSNDMENTVRVNKIITNEIQESEQTTIFRERKISEEDLFDVSDSLLVSD</sequence>